<evidence type="ECO:0000256" key="8">
    <source>
        <dbReference type="ARBA" id="ARBA00047481"/>
    </source>
</evidence>
<dbReference type="EMBL" id="SLXK01000014">
    <property type="protein sequence ID" value="TCP28936.1"/>
    <property type="molecule type" value="Genomic_DNA"/>
</dbReference>
<dbReference type="InterPro" id="IPR015421">
    <property type="entry name" value="PyrdxlP-dep_Trfase_major"/>
</dbReference>
<dbReference type="Gene3D" id="3.40.640.10">
    <property type="entry name" value="Type I PLP-dependent aspartate aminotransferase-like (Major domain)"/>
    <property type="match status" value="1"/>
</dbReference>
<dbReference type="GO" id="GO:0000105">
    <property type="term" value="P:L-histidine biosynthetic process"/>
    <property type="evidence" value="ECO:0007669"/>
    <property type="project" value="UniProtKB-UniRule"/>
</dbReference>
<dbReference type="InterPro" id="IPR015424">
    <property type="entry name" value="PyrdxlP-dep_Trfase"/>
</dbReference>
<name>A0A4V2SMX1_9BACL</name>
<evidence type="ECO:0000256" key="9">
    <source>
        <dbReference type="HAMAP-Rule" id="MF_01023"/>
    </source>
</evidence>
<dbReference type="Pfam" id="PF00155">
    <property type="entry name" value="Aminotran_1_2"/>
    <property type="match status" value="1"/>
</dbReference>
<evidence type="ECO:0000256" key="4">
    <source>
        <dbReference type="ARBA" id="ARBA00022576"/>
    </source>
</evidence>
<proteinExistence type="inferred from homology"/>
<evidence type="ECO:0000256" key="6">
    <source>
        <dbReference type="ARBA" id="ARBA00022898"/>
    </source>
</evidence>
<evidence type="ECO:0000256" key="3">
    <source>
        <dbReference type="ARBA" id="ARBA00011738"/>
    </source>
</evidence>
<dbReference type="CDD" id="cd00609">
    <property type="entry name" value="AAT_like"/>
    <property type="match status" value="1"/>
</dbReference>
<dbReference type="Proteomes" id="UP000295416">
    <property type="component" value="Unassembled WGS sequence"/>
</dbReference>
<evidence type="ECO:0000256" key="7">
    <source>
        <dbReference type="ARBA" id="ARBA00023102"/>
    </source>
</evidence>
<dbReference type="EC" id="2.6.1.9" evidence="9"/>
<feature type="modified residue" description="N6-(pyridoxal phosphate)lysine" evidence="9">
    <location>
        <position position="225"/>
    </location>
</feature>
<keyword evidence="7 9" id="KW-0368">Histidine biosynthesis</keyword>
<dbReference type="PROSITE" id="PS00599">
    <property type="entry name" value="AA_TRANSFER_CLASS_2"/>
    <property type="match status" value="1"/>
</dbReference>
<comment type="pathway">
    <text evidence="2 9">Amino-acid biosynthesis; L-histidine biosynthesis; L-histidine from 5-phospho-alpha-D-ribose 1-diphosphate: step 7/9.</text>
</comment>
<dbReference type="AlphaFoldDB" id="A0A4V2SMX1"/>
<feature type="domain" description="Aminotransferase class I/classII large" evidence="10">
    <location>
        <begin position="33"/>
        <end position="349"/>
    </location>
</feature>
<keyword evidence="5 9" id="KW-0808">Transferase</keyword>
<dbReference type="GO" id="GO:0030170">
    <property type="term" value="F:pyridoxal phosphate binding"/>
    <property type="evidence" value="ECO:0007669"/>
    <property type="project" value="InterPro"/>
</dbReference>
<keyword evidence="12" id="KW-1185">Reference proteome</keyword>
<dbReference type="InterPro" id="IPR001917">
    <property type="entry name" value="Aminotrans_II_pyridoxalP_BS"/>
</dbReference>
<dbReference type="UniPathway" id="UPA00031">
    <property type="reaction ID" value="UER00012"/>
</dbReference>
<accession>A0A4V2SMX1</accession>
<evidence type="ECO:0000256" key="5">
    <source>
        <dbReference type="ARBA" id="ARBA00022679"/>
    </source>
</evidence>
<sequence>MLKMLVKNQLLSLKAYEPGKTVEEIKNTYGLKNIVKLASNENPYGCSKKVSEALANFSAEYALYPDGAAGRLRERVAKHVDVDPKALIFGSGLDEVIQIISRSLLTPQSNIVMAAPSFSQYKLHAVIEGAEVREVPTVDGYHDLESMLKRVDPNTKIVWLCNPNNPTGTYVNGTSLKSFLQRVPQDTLVVLDEAYYEYVTASDYPNTLPLLAEYDNLMILRTFSKAYGLAGFRVGYGIGSPDLIQLLEVTRLPFNTNRLGQTAAVAALDDEAFLQHCVRKNKNGLDAFTAFCNKNHLGFYPSQANFIFLKTDQANSLFELLLQKGFIIRPFPNGVRITIGKEEDNRQLLLSLQDILDHESRHLLSS</sequence>
<comment type="subunit">
    <text evidence="3 9">Homodimer.</text>
</comment>
<dbReference type="InterPro" id="IPR050106">
    <property type="entry name" value="HistidinolP_aminotransfase"/>
</dbReference>
<dbReference type="GO" id="GO:0004400">
    <property type="term" value="F:histidinol-phosphate transaminase activity"/>
    <property type="evidence" value="ECO:0007669"/>
    <property type="project" value="UniProtKB-UniRule"/>
</dbReference>
<keyword evidence="9" id="KW-0028">Amino-acid biosynthesis</keyword>
<dbReference type="InterPro" id="IPR004839">
    <property type="entry name" value="Aminotransferase_I/II_large"/>
</dbReference>
<dbReference type="HAMAP" id="MF_01023">
    <property type="entry name" value="HisC_aminotrans_2"/>
    <property type="match status" value="1"/>
</dbReference>
<gene>
    <name evidence="9" type="primary">hisC</name>
    <name evidence="11" type="ORF">EV207_11460</name>
</gene>
<comment type="cofactor">
    <cofactor evidence="1 9">
        <name>pyridoxal 5'-phosphate</name>
        <dbReference type="ChEBI" id="CHEBI:597326"/>
    </cofactor>
</comment>
<evidence type="ECO:0000256" key="1">
    <source>
        <dbReference type="ARBA" id="ARBA00001933"/>
    </source>
</evidence>
<keyword evidence="6 9" id="KW-0663">Pyridoxal phosphate</keyword>
<dbReference type="PANTHER" id="PTHR43643:SF3">
    <property type="entry name" value="HISTIDINOL-PHOSPHATE AMINOTRANSFERASE"/>
    <property type="match status" value="1"/>
</dbReference>
<dbReference type="Gene3D" id="3.90.1150.10">
    <property type="entry name" value="Aspartate Aminotransferase, domain 1"/>
    <property type="match status" value="1"/>
</dbReference>
<evidence type="ECO:0000313" key="12">
    <source>
        <dbReference type="Proteomes" id="UP000295416"/>
    </source>
</evidence>
<evidence type="ECO:0000259" key="10">
    <source>
        <dbReference type="Pfam" id="PF00155"/>
    </source>
</evidence>
<dbReference type="InterPro" id="IPR015422">
    <property type="entry name" value="PyrdxlP-dep_Trfase_small"/>
</dbReference>
<protein>
    <recommendedName>
        <fullName evidence="9">Histidinol-phosphate aminotransferase</fullName>
        <ecNumber evidence="9">2.6.1.9</ecNumber>
    </recommendedName>
    <alternativeName>
        <fullName evidence="9">Imidazole acetol-phosphate transaminase</fullName>
    </alternativeName>
</protein>
<dbReference type="NCBIfam" id="TIGR01141">
    <property type="entry name" value="hisC"/>
    <property type="match status" value="1"/>
</dbReference>
<comment type="similarity">
    <text evidence="9">Belongs to the class-II pyridoxal-phosphate-dependent aminotransferase family. Histidinol-phosphate aminotransferase subfamily.</text>
</comment>
<keyword evidence="4 9" id="KW-0032">Aminotransferase</keyword>
<dbReference type="SUPFAM" id="SSF53383">
    <property type="entry name" value="PLP-dependent transferases"/>
    <property type="match status" value="1"/>
</dbReference>
<evidence type="ECO:0000313" key="11">
    <source>
        <dbReference type="EMBL" id="TCP28936.1"/>
    </source>
</evidence>
<organism evidence="11 12">
    <name type="scientific">Scopulibacillus darangshiensis</name>
    <dbReference type="NCBI Taxonomy" id="442528"/>
    <lineage>
        <taxon>Bacteria</taxon>
        <taxon>Bacillati</taxon>
        <taxon>Bacillota</taxon>
        <taxon>Bacilli</taxon>
        <taxon>Bacillales</taxon>
        <taxon>Sporolactobacillaceae</taxon>
        <taxon>Scopulibacillus</taxon>
    </lineage>
</organism>
<evidence type="ECO:0000256" key="2">
    <source>
        <dbReference type="ARBA" id="ARBA00005011"/>
    </source>
</evidence>
<comment type="caution">
    <text evidence="11">The sequence shown here is derived from an EMBL/GenBank/DDBJ whole genome shotgun (WGS) entry which is preliminary data.</text>
</comment>
<comment type="catalytic activity">
    <reaction evidence="8 9">
        <text>L-histidinol phosphate + 2-oxoglutarate = 3-(imidazol-4-yl)-2-oxopropyl phosphate + L-glutamate</text>
        <dbReference type="Rhea" id="RHEA:23744"/>
        <dbReference type="ChEBI" id="CHEBI:16810"/>
        <dbReference type="ChEBI" id="CHEBI:29985"/>
        <dbReference type="ChEBI" id="CHEBI:57766"/>
        <dbReference type="ChEBI" id="CHEBI:57980"/>
        <dbReference type="EC" id="2.6.1.9"/>
    </reaction>
</comment>
<reference evidence="11 12" key="1">
    <citation type="submission" date="2019-03" db="EMBL/GenBank/DDBJ databases">
        <title>Genomic Encyclopedia of Type Strains, Phase IV (KMG-IV): sequencing the most valuable type-strain genomes for metagenomic binning, comparative biology and taxonomic classification.</title>
        <authorList>
            <person name="Goeker M."/>
        </authorList>
    </citation>
    <scope>NUCLEOTIDE SEQUENCE [LARGE SCALE GENOMIC DNA]</scope>
    <source>
        <strain evidence="11 12">DSM 19377</strain>
    </source>
</reference>
<dbReference type="PANTHER" id="PTHR43643">
    <property type="entry name" value="HISTIDINOL-PHOSPHATE AMINOTRANSFERASE 2"/>
    <property type="match status" value="1"/>
</dbReference>
<dbReference type="InterPro" id="IPR005861">
    <property type="entry name" value="HisP_aminotrans"/>
</dbReference>